<proteinExistence type="predicted"/>
<feature type="region of interest" description="Disordered" evidence="1">
    <location>
        <begin position="1"/>
        <end position="49"/>
    </location>
</feature>
<keyword evidence="3" id="KW-1185">Reference proteome</keyword>
<accession>A0A919N9A9</accession>
<feature type="compositionally biased region" description="Basic residues" evidence="1">
    <location>
        <begin position="1"/>
        <end position="11"/>
    </location>
</feature>
<reference evidence="2" key="1">
    <citation type="submission" date="2021-01" db="EMBL/GenBank/DDBJ databases">
        <title>Whole genome shotgun sequence of Actinoplanes siamensis NBRC 109076.</title>
        <authorList>
            <person name="Komaki H."/>
            <person name="Tamura T."/>
        </authorList>
    </citation>
    <scope>NUCLEOTIDE SEQUENCE</scope>
    <source>
        <strain evidence="2">NBRC 109076</strain>
    </source>
</reference>
<dbReference type="EMBL" id="BOMW01000043">
    <property type="protein sequence ID" value="GIF06897.1"/>
    <property type="molecule type" value="Genomic_DNA"/>
</dbReference>
<name>A0A919N9A9_9ACTN</name>
<evidence type="ECO:0000256" key="1">
    <source>
        <dbReference type="SAM" id="MobiDB-lite"/>
    </source>
</evidence>
<organism evidence="2 3">
    <name type="scientific">Actinoplanes siamensis</name>
    <dbReference type="NCBI Taxonomy" id="1223317"/>
    <lineage>
        <taxon>Bacteria</taxon>
        <taxon>Bacillati</taxon>
        <taxon>Actinomycetota</taxon>
        <taxon>Actinomycetes</taxon>
        <taxon>Micromonosporales</taxon>
        <taxon>Micromonosporaceae</taxon>
        <taxon>Actinoplanes</taxon>
    </lineage>
</organism>
<comment type="caution">
    <text evidence="2">The sequence shown here is derived from an EMBL/GenBank/DDBJ whole genome shotgun (WGS) entry which is preliminary data.</text>
</comment>
<evidence type="ECO:0000313" key="2">
    <source>
        <dbReference type="EMBL" id="GIF06897.1"/>
    </source>
</evidence>
<dbReference type="AlphaFoldDB" id="A0A919N9A9"/>
<gene>
    <name evidence="2" type="ORF">Asi03nite_44350</name>
</gene>
<sequence>MAKMPRARRYQGARASRGSRDAAITITATGPSAFTTDQTNADHGPSGDTRYPAIETVIVTTYVLHHH</sequence>
<evidence type="ECO:0000313" key="3">
    <source>
        <dbReference type="Proteomes" id="UP000629619"/>
    </source>
</evidence>
<dbReference type="Proteomes" id="UP000629619">
    <property type="component" value="Unassembled WGS sequence"/>
</dbReference>
<feature type="compositionally biased region" description="Polar residues" evidence="1">
    <location>
        <begin position="26"/>
        <end position="41"/>
    </location>
</feature>
<protein>
    <submittedName>
        <fullName evidence="2">Uncharacterized protein</fullName>
    </submittedName>
</protein>